<reference evidence="1" key="2">
    <citation type="submission" date="2018-03" db="EMBL/GenBank/DDBJ databases">
        <authorList>
            <person name="Keele B.F."/>
        </authorList>
    </citation>
    <scope>NUCLEOTIDE SEQUENCE</scope>
    <source>
        <strain evidence="1">SNUC 2204</strain>
    </source>
</reference>
<organism evidence="1 3">
    <name type="scientific">Mammaliicoccus vitulinus</name>
    <dbReference type="NCBI Taxonomy" id="71237"/>
    <lineage>
        <taxon>Bacteria</taxon>
        <taxon>Bacillati</taxon>
        <taxon>Bacillota</taxon>
        <taxon>Bacilli</taxon>
        <taxon>Bacillales</taxon>
        <taxon>Staphylococcaceae</taxon>
        <taxon>Mammaliicoccus</taxon>
    </lineage>
</organism>
<dbReference type="RefSeq" id="WP_016912675.1">
    <property type="nucleotide sequence ID" value="NZ_CANQVP010000002.1"/>
</dbReference>
<dbReference type="EMBL" id="PZFK01000004">
    <property type="protein sequence ID" value="PTI30655.1"/>
    <property type="molecule type" value="Genomic_DNA"/>
</dbReference>
<protein>
    <submittedName>
        <fullName evidence="1">DUF2198 domain-containing protein</fullName>
    </submittedName>
    <submittedName>
        <fullName evidence="2">DUF2198 family protein</fullName>
    </submittedName>
</protein>
<dbReference type="AlphaFoldDB" id="A0A2T4PW06"/>
<dbReference type="Pfam" id="PF09964">
    <property type="entry name" value="DUF2198"/>
    <property type="match status" value="1"/>
</dbReference>
<evidence type="ECO:0000313" key="3">
    <source>
        <dbReference type="Proteomes" id="UP000241209"/>
    </source>
</evidence>
<gene>
    <name evidence="1" type="ORF">BU072_02875</name>
    <name evidence="2" type="ORF">I6J37_01910</name>
</gene>
<reference evidence="1 3" key="1">
    <citation type="journal article" date="2016" name="Front. Microbiol.">
        <title>Comprehensive Phylogenetic Analysis of Bovine Non-aureus Staphylococci Species Based on Whole-Genome Sequencing.</title>
        <authorList>
            <person name="Naushad S."/>
            <person name="Barkema H.W."/>
            <person name="Luby C."/>
            <person name="Condas L.A."/>
            <person name="Nobrega D.B."/>
            <person name="Carson D.A."/>
            <person name="De Buck J."/>
        </authorList>
    </citation>
    <scope>NUCLEOTIDE SEQUENCE [LARGE SCALE GENOMIC DNA]</scope>
    <source>
        <strain evidence="1 3">SNUC 2204</strain>
    </source>
</reference>
<evidence type="ECO:0000313" key="2">
    <source>
        <dbReference type="EMBL" id="QRO85484.1"/>
    </source>
</evidence>
<dbReference type="OrthoDB" id="2454250at2"/>
<keyword evidence="4" id="KW-1185">Reference proteome</keyword>
<proteinExistence type="predicted"/>
<sequence length="76" mass="8604">MIWPILALFLPCLMVIIFTQIAQNKWVGLLVSSIIIGVSVYKGFFNNEVIIMLDVVSLVVGYYIVDTLKVDKIESR</sequence>
<evidence type="ECO:0000313" key="4">
    <source>
        <dbReference type="Proteomes" id="UP000627155"/>
    </source>
</evidence>
<dbReference type="InterPro" id="IPR019242">
    <property type="entry name" value="DUF2198"/>
</dbReference>
<dbReference type="STRING" id="1167632.GCA_000286335_01997"/>
<accession>A0A2T4PW06</accession>
<dbReference type="EMBL" id="CP069486">
    <property type="protein sequence ID" value="QRO85484.1"/>
    <property type="molecule type" value="Genomic_DNA"/>
</dbReference>
<dbReference type="Proteomes" id="UP000627155">
    <property type="component" value="Chromosome"/>
</dbReference>
<evidence type="ECO:0000313" key="1">
    <source>
        <dbReference type="EMBL" id="PTI30655.1"/>
    </source>
</evidence>
<name>A0A2T4PW06_9STAP</name>
<reference evidence="2 4" key="3">
    <citation type="submission" date="2021-02" db="EMBL/GenBank/DDBJ databases">
        <title>FDA dAtabase for Regulatory Grade micrObial Sequences (FDA-ARGOS): Supporting development and validation of Infectious Disease Dx tests.</title>
        <authorList>
            <person name="Sproer C."/>
            <person name="Gronow S."/>
            <person name="Severitt S."/>
            <person name="Schroder I."/>
            <person name="Tallon L."/>
            <person name="Sadzewicz L."/>
            <person name="Zhao X."/>
            <person name="Boylan J."/>
            <person name="Ott S."/>
            <person name="Bowen H."/>
            <person name="Vavikolanu K."/>
            <person name="Mehta A."/>
            <person name="Aluvathingal J."/>
            <person name="Nadendla S."/>
            <person name="Lowell S."/>
            <person name="Myers T."/>
            <person name="Yan Y."/>
            <person name="Sichtig H."/>
        </authorList>
    </citation>
    <scope>NUCLEOTIDE SEQUENCE [LARGE SCALE GENOMIC DNA]</scope>
    <source>
        <strain evidence="2 4">FDAARGOS_1207</strain>
    </source>
</reference>
<dbReference type="Proteomes" id="UP000241209">
    <property type="component" value="Unassembled WGS sequence"/>
</dbReference>